<reference evidence="2" key="1">
    <citation type="journal article" date="2022" name="Int. J. Mol. Sci.">
        <title>Draft Genome of Tanacetum Coccineum: Genomic Comparison of Closely Related Tanacetum-Family Plants.</title>
        <authorList>
            <person name="Yamashiro T."/>
            <person name="Shiraishi A."/>
            <person name="Nakayama K."/>
            <person name="Satake H."/>
        </authorList>
    </citation>
    <scope>NUCLEOTIDE SEQUENCE</scope>
</reference>
<sequence>MKEQAYNKDKDQVQDSRNQCQSNLKNPKVEGFKDLASEEIVSLKILSQARKLVSRRPFMPFFEGELPVKYLGVPLISSGLLNRDCKILVEKAKNRIGDWKNKSLSFAGRLQLCKSVISSMHVFWASVLIIPKGIIYDIHQLIYGFLWCNGELKRGKVKIAWKDICLPKSEGGLGLRNLEVFNFALMTTHIWNIISSKESLWVRWIHTYKLRGRTIWDVPVKDEMSWGWRKLLQLRDIMRPFFSVTLGNGNSTSLRPQSWLLKAPDLGLITCPALVSLVAHLWQWRDRNGNISSFSVAKAWEAIRSRVMRHGLKTHDKMRQWDVGGDTDLNLLRCALYDNFPDSHTHLFFECTFSEKVWSYVRDLAVSRILLGEAAARAIEDA</sequence>
<evidence type="ECO:0000256" key="1">
    <source>
        <dbReference type="SAM" id="MobiDB-lite"/>
    </source>
</evidence>
<reference evidence="2" key="2">
    <citation type="submission" date="2022-01" db="EMBL/GenBank/DDBJ databases">
        <authorList>
            <person name="Yamashiro T."/>
            <person name="Shiraishi A."/>
            <person name="Satake H."/>
            <person name="Nakayama K."/>
        </authorList>
    </citation>
    <scope>NUCLEOTIDE SEQUENCE</scope>
</reference>
<dbReference type="PANTHER" id="PTHR33116:SF76">
    <property type="entry name" value="DUF4283 DOMAIN-CONTAINING PROTEIN"/>
    <property type="match status" value="1"/>
</dbReference>
<dbReference type="EMBL" id="BQNB010015583">
    <property type="protein sequence ID" value="GJT41700.1"/>
    <property type="molecule type" value="Genomic_DNA"/>
</dbReference>
<gene>
    <name evidence="2" type="ORF">Tco_0941565</name>
</gene>
<name>A0ABQ5DR78_9ASTR</name>
<organism evidence="2 3">
    <name type="scientific">Tanacetum coccineum</name>
    <dbReference type="NCBI Taxonomy" id="301880"/>
    <lineage>
        <taxon>Eukaryota</taxon>
        <taxon>Viridiplantae</taxon>
        <taxon>Streptophyta</taxon>
        <taxon>Embryophyta</taxon>
        <taxon>Tracheophyta</taxon>
        <taxon>Spermatophyta</taxon>
        <taxon>Magnoliopsida</taxon>
        <taxon>eudicotyledons</taxon>
        <taxon>Gunneridae</taxon>
        <taxon>Pentapetalae</taxon>
        <taxon>asterids</taxon>
        <taxon>campanulids</taxon>
        <taxon>Asterales</taxon>
        <taxon>Asteraceae</taxon>
        <taxon>Asteroideae</taxon>
        <taxon>Anthemideae</taxon>
        <taxon>Anthemidinae</taxon>
        <taxon>Tanacetum</taxon>
    </lineage>
</organism>
<feature type="region of interest" description="Disordered" evidence="1">
    <location>
        <begin position="1"/>
        <end position="25"/>
    </location>
</feature>
<dbReference type="PANTHER" id="PTHR33116">
    <property type="entry name" value="REVERSE TRANSCRIPTASE ZINC-BINDING DOMAIN-CONTAINING PROTEIN-RELATED-RELATED"/>
    <property type="match status" value="1"/>
</dbReference>
<proteinExistence type="predicted"/>
<evidence type="ECO:0000313" key="2">
    <source>
        <dbReference type="EMBL" id="GJT41700.1"/>
    </source>
</evidence>
<evidence type="ECO:0008006" key="4">
    <source>
        <dbReference type="Google" id="ProtNLM"/>
    </source>
</evidence>
<evidence type="ECO:0000313" key="3">
    <source>
        <dbReference type="Proteomes" id="UP001151760"/>
    </source>
</evidence>
<keyword evidence="3" id="KW-1185">Reference proteome</keyword>
<accession>A0ABQ5DR78</accession>
<comment type="caution">
    <text evidence="2">The sequence shown here is derived from an EMBL/GenBank/DDBJ whole genome shotgun (WGS) entry which is preliminary data.</text>
</comment>
<feature type="compositionally biased region" description="Polar residues" evidence="1">
    <location>
        <begin position="15"/>
        <end position="25"/>
    </location>
</feature>
<dbReference type="Proteomes" id="UP001151760">
    <property type="component" value="Unassembled WGS sequence"/>
</dbReference>
<protein>
    <recommendedName>
        <fullName evidence="4">Reverse transcriptase zinc-binding domain-containing protein</fullName>
    </recommendedName>
</protein>
<feature type="compositionally biased region" description="Basic and acidic residues" evidence="1">
    <location>
        <begin position="1"/>
        <end position="14"/>
    </location>
</feature>